<name>B9LVB3_HALLT</name>
<gene>
    <name evidence="1" type="ordered locus">Hlac_3086</name>
</gene>
<reference evidence="1 2" key="1">
    <citation type="journal article" date="2016" name="Stand. Genomic Sci.">
        <title>Complete genome sequence of the Antarctic Halorubrum lacusprofundi type strain ACAM 34.</title>
        <authorList>
            <person name="Anderson I.J."/>
            <person name="DasSarma P."/>
            <person name="Lucas S."/>
            <person name="Copeland A."/>
            <person name="Lapidus A."/>
            <person name="Del Rio T.G."/>
            <person name="Tice H."/>
            <person name="Dalin E."/>
            <person name="Bruce D.C."/>
            <person name="Goodwin L."/>
            <person name="Pitluck S."/>
            <person name="Sims D."/>
            <person name="Brettin T.S."/>
            <person name="Detter J.C."/>
            <person name="Han C.S."/>
            <person name="Larimer F."/>
            <person name="Hauser L."/>
            <person name="Land M."/>
            <person name="Ivanova N."/>
            <person name="Richardson P."/>
            <person name="Cavicchioli R."/>
            <person name="DasSarma S."/>
            <person name="Woese C.R."/>
            <person name="Kyrpides N.C."/>
        </authorList>
    </citation>
    <scope>NUCLEOTIDE SEQUENCE [LARGE SCALE GENOMIC DNA]</scope>
    <source>
        <strain evidence="2">ATCC 49239 / DSM 5036 / JCM 8891 / ACAM 34</strain>
    </source>
</reference>
<dbReference type="Proteomes" id="UP000000740">
    <property type="component" value="Chromosome 2"/>
</dbReference>
<organism evidence="1 2">
    <name type="scientific">Halorubrum lacusprofundi (strain ATCC 49239 / DSM 5036 / JCM 8891 / ACAM 34)</name>
    <dbReference type="NCBI Taxonomy" id="416348"/>
    <lineage>
        <taxon>Archaea</taxon>
        <taxon>Methanobacteriati</taxon>
        <taxon>Methanobacteriota</taxon>
        <taxon>Stenosarchaea group</taxon>
        <taxon>Halobacteria</taxon>
        <taxon>Halobacteriales</taxon>
        <taxon>Haloferacaceae</taxon>
        <taxon>Halorubrum</taxon>
    </lineage>
</organism>
<evidence type="ECO:0000313" key="1">
    <source>
        <dbReference type="EMBL" id="ACM58626.1"/>
    </source>
</evidence>
<proteinExistence type="predicted"/>
<dbReference type="eggNOG" id="arCOG06279">
    <property type="taxonomic scope" value="Archaea"/>
</dbReference>
<protein>
    <submittedName>
        <fullName evidence="1">Uncharacterized protein</fullName>
    </submittedName>
</protein>
<dbReference type="EMBL" id="CP001366">
    <property type="protein sequence ID" value="ACM58626.1"/>
    <property type="molecule type" value="Genomic_DNA"/>
</dbReference>
<sequence length="101" mass="11488">MYGLEDEYIDSTLNVIPDHQFTEVNDPSYTTASVVTVSAIAERATLWEGDRLSMIYDFGTPSHYYCIVKEVYSGDEIENFLKEREPIATTETAAIIDEKRP</sequence>
<evidence type="ECO:0000313" key="2">
    <source>
        <dbReference type="Proteomes" id="UP000000740"/>
    </source>
</evidence>
<keyword evidence="2" id="KW-1185">Reference proteome</keyword>
<dbReference type="KEGG" id="hla:Hlac_3086"/>
<dbReference type="AlphaFoldDB" id="B9LVB3"/>
<accession>B9LVB3</accession>
<dbReference type="HOGENOM" id="CLU_2284956_0_0_2"/>